<accession>A0A9X1Y5C9</accession>
<dbReference type="Proteomes" id="UP001139516">
    <property type="component" value="Unassembled WGS sequence"/>
</dbReference>
<gene>
    <name evidence="2" type="ORF">M0638_07670</name>
</gene>
<evidence type="ECO:0000313" key="2">
    <source>
        <dbReference type="EMBL" id="MCK8784254.1"/>
    </source>
</evidence>
<protein>
    <submittedName>
        <fullName evidence="2">DUF2067 domain-containing protein</fullName>
    </submittedName>
</protein>
<feature type="non-terminal residue" evidence="2">
    <location>
        <position position="325"/>
    </location>
</feature>
<feature type="compositionally biased region" description="Polar residues" evidence="1">
    <location>
        <begin position="1"/>
        <end position="17"/>
    </location>
</feature>
<feature type="region of interest" description="Disordered" evidence="1">
    <location>
        <begin position="41"/>
        <end position="61"/>
    </location>
</feature>
<feature type="region of interest" description="Disordered" evidence="1">
    <location>
        <begin position="1"/>
        <end position="20"/>
    </location>
</feature>
<dbReference type="RefSeq" id="WP_248666380.1">
    <property type="nucleotide sequence ID" value="NZ_JALPRX010000029.1"/>
</dbReference>
<proteinExistence type="predicted"/>
<organism evidence="2 3">
    <name type="scientific">Roseomonas acroporae</name>
    <dbReference type="NCBI Taxonomy" id="2937791"/>
    <lineage>
        <taxon>Bacteria</taxon>
        <taxon>Pseudomonadati</taxon>
        <taxon>Pseudomonadota</taxon>
        <taxon>Alphaproteobacteria</taxon>
        <taxon>Acetobacterales</taxon>
        <taxon>Roseomonadaceae</taxon>
        <taxon>Roseomonas</taxon>
    </lineage>
</organism>
<sequence length="325" mass="34239">MTDNLEPTTVSALSNEDPNSELLNRRRQMLLQLIEQEEAEGLGPDGWPQQPSPNQPQRRGFFDHLRDGAFALATLPLEIPRRALSAVNDLEQGINGAITQATDAIGLTNPNRRAQRVPDAVDQVLNTRALEPSTGTGEIVQEVGSFLGGAALLGAGGAFQYASRATSLLGTVLRGAAVGAPLDFALTDTHDDNLSAVLREAGVPIPSILATAADDSGIERRIKSMAEGAGLGVVADTVLTPLARSAARIYRAVRGTAAQGLPEAARGEIEAAARELAVRRNVMDNLERGLSEGHTVEGLATNASERLAGARAIKRHPELDGFATE</sequence>
<evidence type="ECO:0000256" key="1">
    <source>
        <dbReference type="SAM" id="MobiDB-lite"/>
    </source>
</evidence>
<comment type="caution">
    <text evidence="2">The sequence shown here is derived from an EMBL/GenBank/DDBJ whole genome shotgun (WGS) entry which is preliminary data.</text>
</comment>
<reference evidence="2" key="1">
    <citation type="submission" date="2022-04" db="EMBL/GenBank/DDBJ databases">
        <title>Roseomonas acroporae sp. nov., isolated from coral Acropora digitifera.</title>
        <authorList>
            <person name="Sun H."/>
        </authorList>
    </citation>
    <scope>NUCLEOTIDE SEQUENCE</scope>
    <source>
        <strain evidence="2">NAR14</strain>
    </source>
</reference>
<evidence type="ECO:0000313" key="3">
    <source>
        <dbReference type="Proteomes" id="UP001139516"/>
    </source>
</evidence>
<dbReference type="EMBL" id="JALPRX010000029">
    <property type="protein sequence ID" value="MCK8784254.1"/>
    <property type="molecule type" value="Genomic_DNA"/>
</dbReference>
<name>A0A9X1Y5C9_9PROT</name>
<keyword evidence="3" id="KW-1185">Reference proteome</keyword>
<dbReference type="AlphaFoldDB" id="A0A9X1Y5C9"/>